<evidence type="ECO:0000313" key="9">
    <source>
        <dbReference type="Proteomes" id="UP001241758"/>
    </source>
</evidence>
<keyword evidence="9" id="KW-1185">Reference proteome</keyword>
<comment type="caution">
    <text evidence="8">The sequence shown here is derived from an EMBL/GenBank/DDBJ whole genome shotgun (WGS) entry which is preliminary data.</text>
</comment>
<sequence length="211" mass="22919">MVAPEDLDAVVSEAQSGDETAFRLLYRAQQPALLRYLRVLVGEDAEDVASEAWLQIARDLRTFSGDWDGFRGWTATIARHRAMDLLRSRRRRPQAAAPAEFLTELSAGDDTAVSALELVGTDAAVALIATLPREQAEAVMLRVVVGLDADATGRILGRRAGAVRTAAYRGLRQLAARLAQPEPPPPPEQRRSSSWSSAVTTSATAALREMR</sequence>
<keyword evidence="4" id="KW-0804">Transcription</keyword>
<organism evidence="8 9">
    <name type="scientific">Actinoplanes sandaracinus</name>
    <dbReference type="NCBI Taxonomy" id="3045177"/>
    <lineage>
        <taxon>Bacteria</taxon>
        <taxon>Bacillati</taxon>
        <taxon>Actinomycetota</taxon>
        <taxon>Actinomycetes</taxon>
        <taxon>Micromonosporales</taxon>
        <taxon>Micromonosporaceae</taxon>
        <taxon>Actinoplanes</taxon>
    </lineage>
</organism>
<dbReference type="InterPro" id="IPR013249">
    <property type="entry name" value="RNA_pol_sigma70_r4_t2"/>
</dbReference>
<feature type="region of interest" description="Disordered" evidence="5">
    <location>
        <begin position="177"/>
        <end position="211"/>
    </location>
</feature>
<feature type="compositionally biased region" description="Low complexity" evidence="5">
    <location>
        <begin position="192"/>
        <end position="211"/>
    </location>
</feature>
<evidence type="ECO:0000256" key="5">
    <source>
        <dbReference type="SAM" id="MobiDB-lite"/>
    </source>
</evidence>
<dbReference type="EMBL" id="JASCTH010000003">
    <property type="protein sequence ID" value="MDI6098085.1"/>
    <property type="molecule type" value="Genomic_DNA"/>
</dbReference>
<name>A0ABT6WEB8_9ACTN</name>
<evidence type="ECO:0000259" key="6">
    <source>
        <dbReference type="Pfam" id="PF04542"/>
    </source>
</evidence>
<dbReference type="Proteomes" id="UP001241758">
    <property type="component" value="Unassembled WGS sequence"/>
</dbReference>
<dbReference type="SUPFAM" id="SSF88659">
    <property type="entry name" value="Sigma3 and sigma4 domains of RNA polymerase sigma factors"/>
    <property type="match status" value="1"/>
</dbReference>
<dbReference type="InterPro" id="IPR014284">
    <property type="entry name" value="RNA_pol_sigma-70_dom"/>
</dbReference>
<evidence type="ECO:0000313" key="8">
    <source>
        <dbReference type="EMBL" id="MDI6098085.1"/>
    </source>
</evidence>
<accession>A0ABT6WEB8</accession>
<dbReference type="InterPro" id="IPR007627">
    <property type="entry name" value="RNA_pol_sigma70_r2"/>
</dbReference>
<feature type="domain" description="RNA polymerase sigma-70 region 2" evidence="6">
    <location>
        <begin position="25"/>
        <end position="92"/>
    </location>
</feature>
<feature type="domain" description="RNA polymerase sigma factor 70 region 4 type 2" evidence="7">
    <location>
        <begin position="125"/>
        <end position="174"/>
    </location>
</feature>
<evidence type="ECO:0000259" key="7">
    <source>
        <dbReference type="Pfam" id="PF08281"/>
    </source>
</evidence>
<dbReference type="SUPFAM" id="SSF88946">
    <property type="entry name" value="Sigma2 domain of RNA polymerase sigma factors"/>
    <property type="match status" value="1"/>
</dbReference>
<reference evidence="8 9" key="1">
    <citation type="submission" date="2023-05" db="EMBL/GenBank/DDBJ databases">
        <title>Actinoplanes sp. NEAU-A12 genome sequencing.</title>
        <authorList>
            <person name="Wang Z.-S."/>
        </authorList>
    </citation>
    <scope>NUCLEOTIDE SEQUENCE [LARGE SCALE GENOMIC DNA]</scope>
    <source>
        <strain evidence="8 9">NEAU-A12</strain>
    </source>
</reference>
<dbReference type="Pfam" id="PF04542">
    <property type="entry name" value="Sigma70_r2"/>
    <property type="match status" value="1"/>
</dbReference>
<dbReference type="Pfam" id="PF08281">
    <property type="entry name" value="Sigma70_r4_2"/>
    <property type="match status" value="1"/>
</dbReference>
<evidence type="ECO:0000256" key="1">
    <source>
        <dbReference type="ARBA" id="ARBA00010641"/>
    </source>
</evidence>
<dbReference type="Gene3D" id="1.10.10.10">
    <property type="entry name" value="Winged helix-like DNA-binding domain superfamily/Winged helix DNA-binding domain"/>
    <property type="match status" value="1"/>
</dbReference>
<evidence type="ECO:0000256" key="4">
    <source>
        <dbReference type="ARBA" id="ARBA00023163"/>
    </source>
</evidence>
<proteinExistence type="inferred from homology"/>
<protein>
    <submittedName>
        <fullName evidence="8">RNA polymerase sigma factor</fullName>
    </submittedName>
</protein>
<dbReference type="RefSeq" id="WP_282757574.1">
    <property type="nucleotide sequence ID" value="NZ_JASCTH010000003.1"/>
</dbReference>
<dbReference type="PANTHER" id="PTHR43133:SF66">
    <property type="entry name" value="ECF RNA POLYMERASE SIGMA FACTOR SIGK"/>
    <property type="match status" value="1"/>
</dbReference>
<dbReference type="Gene3D" id="1.10.1740.10">
    <property type="match status" value="1"/>
</dbReference>
<evidence type="ECO:0000256" key="2">
    <source>
        <dbReference type="ARBA" id="ARBA00023015"/>
    </source>
</evidence>
<keyword evidence="2" id="KW-0805">Transcription regulation</keyword>
<comment type="similarity">
    <text evidence="1">Belongs to the sigma-70 factor family. ECF subfamily.</text>
</comment>
<gene>
    <name evidence="8" type="ORF">QLQ12_05645</name>
</gene>
<dbReference type="InterPro" id="IPR013324">
    <property type="entry name" value="RNA_pol_sigma_r3/r4-like"/>
</dbReference>
<dbReference type="NCBIfam" id="TIGR02937">
    <property type="entry name" value="sigma70-ECF"/>
    <property type="match status" value="1"/>
</dbReference>
<evidence type="ECO:0000256" key="3">
    <source>
        <dbReference type="ARBA" id="ARBA00023082"/>
    </source>
</evidence>
<keyword evidence="3" id="KW-0731">Sigma factor</keyword>
<dbReference type="InterPro" id="IPR013325">
    <property type="entry name" value="RNA_pol_sigma_r2"/>
</dbReference>
<dbReference type="InterPro" id="IPR036388">
    <property type="entry name" value="WH-like_DNA-bd_sf"/>
</dbReference>
<dbReference type="PANTHER" id="PTHR43133">
    <property type="entry name" value="RNA POLYMERASE ECF-TYPE SIGMA FACTO"/>
    <property type="match status" value="1"/>
</dbReference>
<dbReference type="InterPro" id="IPR039425">
    <property type="entry name" value="RNA_pol_sigma-70-like"/>
</dbReference>